<sequence length="219" mass="25556">MKRMFCFYFLNLIIFLNNINFIYSDKGIDISSPANLEQTKCFKKNGYKSIYIRVWQSNNKFDSNSVNTIKNARTAGIDNVDCYVFPCAKCKDTNPKNIIETILKNLKAKNVKCDRIWVDVEGPQYWKTNKQQNVDFIQGMVNELKANKQKIGIYTSNAQWQPITGGSTKFNDFPLWYPHYDNKANFVDFKPFGGWKKPLIKQYDDNKKVCNVNADLNFF</sequence>
<reference evidence="1" key="1">
    <citation type="submission" date="2023-11" db="EMBL/GenBank/DDBJ databases">
        <authorList>
            <person name="Poullet M."/>
        </authorList>
    </citation>
    <scope>NUCLEOTIDE SEQUENCE</scope>
    <source>
        <strain evidence="1">E1834</strain>
    </source>
</reference>
<name>A0ACB0ZH56_MELEN</name>
<organism evidence="1 2">
    <name type="scientific">Meloidogyne enterolobii</name>
    <name type="common">Root-knot nematode worm</name>
    <name type="synonym">Meloidogyne mayaguensis</name>
    <dbReference type="NCBI Taxonomy" id="390850"/>
    <lineage>
        <taxon>Eukaryota</taxon>
        <taxon>Metazoa</taxon>
        <taxon>Ecdysozoa</taxon>
        <taxon>Nematoda</taxon>
        <taxon>Chromadorea</taxon>
        <taxon>Rhabditida</taxon>
        <taxon>Tylenchina</taxon>
        <taxon>Tylenchomorpha</taxon>
        <taxon>Tylenchoidea</taxon>
        <taxon>Meloidogynidae</taxon>
        <taxon>Meloidogyninae</taxon>
        <taxon>Meloidogyne</taxon>
    </lineage>
</organism>
<protein>
    <submittedName>
        <fullName evidence="1">Uncharacterized protein</fullName>
    </submittedName>
</protein>
<evidence type="ECO:0000313" key="1">
    <source>
        <dbReference type="EMBL" id="CAK5077692.1"/>
    </source>
</evidence>
<gene>
    <name evidence="1" type="ORF">MENTE1834_LOCUS24631</name>
</gene>
<dbReference type="Proteomes" id="UP001497535">
    <property type="component" value="Unassembled WGS sequence"/>
</dbReference>
<evidence type="ECO:0000313" key="2">
    <source>
        <dbReference type="Proteomes" id="UP001497535"/>
    </source>
</evidence>
<comment type="caution">
    <text evidence="1">The sequence shown here is derived from an EMBL/GenBank/DDBJ whole genome shotgun (WGS) entry which is preliminary data.</text>
</comment>
<accession>A0ACB0ZH56</accession>
<dbReference type="EMBL" id="CAVMJV010000032">
    <property type="protein sequence ID" value="CAK5077692.1"/>
    <property type="molecule type" value="Genomic_DNA"/>
</dbReference>
<keyword evidence="2" id="KW-1185">Reference proteome</keyword>
<proteinExistence type="predicted"/>